<organism evidence="1 2">
    <name type="scientific">Roseivirga seohaensis</name>
    <dbReference type="NCBI Taxonomy" id="1914963"/>
    <lineage>
        <taxon>Bacteria</taxon>
        <taxon>Pseudomonadati</taxon>
        <taxon>Bacteroidota</taxon>
        <taxon>Cytophagia</taxon>
        <taxon>Cytophagales</taxon>
        <taxon>Roseivirgaceae</taxon>
        <taxon>Roseivirga</taxon>
    </lineage>
</organism>
<evidence type="ECO:0000313" key="1">
    <source>
        <dbReference type="EMBL" id="KYG79317.1"/>
    </source>
</evidence>
<proteinExistence type="predicted"/>
<gene>
    <name evidence="1" type="ORF">AWW67_13150</name>
</gene>
<evidence type="ECO:0000313" key="2">
    <source>
        <dbReference type="Proteomes" id="UP000075663"/>
    </source>
</evidence>
<dbReference type="EMBL" id="LRPB01000049">
    <property type="protein sequence ID" value="KYG79317.1"/>
    <property type="molecule type" value="Genomic_DNA"/>
</dbReference>
<comment type="caution">
    <text evidence="1">The sequence shown here is derived from an EMBL/GenBank/DDBJ whole genome shotgun (WGS) entry which is preliminary data.</text>
</comment>
<dbReference type="AlphaFoldDB" id="A0A150XKQ4"/>
<name>A0A150XKQ4_9BACT</name>
<accession>A0A150XKQ4</accession>
<dbReference type="Proteomes" id="UP000075663">
    <property type="component" value="Unassembled WGS sequence"/>
</dbReference>
<protein>
    <submittedName>
        <fullName evidence="1">Uncharacterized protein</fullName>
    </submittedName>
</protein>
<sequence length="76" mass="8234">MACREKAWVGDSGFGLGRPGPPTYAALGQKRVSGTDVVRLTETNNSQAYISRETNRLKPGQKGYFSVLGHTCPSVY</sequence>
<reference evidence="1 2" key="1">
    <citation type="submission" date="2016-01" db="EMBL/GenBank/DDBJ databases">
        <title>Genome sequencing of Roseivirga seohaensis SW-152.</title>
        <authorList>
            <person name="Selvaratnam C."/>
            <person name="Thevarajoo S."/>
            <person name="Goh K.M."/>
            <person name="Ee R."/>
            <person name="Chan K.-G."/>
            <person name="Chong C.S."/>
        </authorList>
    </citation>
    <scope>NUCLEOTIDE SEQUENCE [LARGE SCALE GENOMIC DNA]</scope>
    <source>
        <strain evidence="1 2">SW-152</strain>
    </source>
</reference>